<dbReference type="GO" id="GO:0004983">
    <property type="term" value="F:neuropeptide Y receptor activity"/>
    <property type="evidence" value="ECO:0007669"/>
    <property type="project" value="InterPro"/>
</dbReference>
<dbReference type="Gene3D" id="1.20.1070.10">
    <property type="entry name" value="Rhodopsin 7-helix transmembrane proteins"/>
    <property type="match status" value="1"/>
</dbReference>
<evidence type="ECO:0000313" key="13">
    <source>
        <dbReference type="WBParaSite" id="HCON_00001090-00001"/>
    </source>
</evidence>
<evidence type="ECO:0000313" key="12">
    <source>
        <dbReference type="Proteomes" id="UP000025227"/>
    </source>
</evidence>
<feature type="transmembrane region" description="Helical" evidence="10">
    <location>
        <begin position="113"/>
        <end position="131"/>
    </location>
</feature>
<evidence type="ECO:0000256" key="6">
    <source>
        <dbReference type="ARBA" id="ARBA00023136"/>
    </source>
</evidence>
<evidence type="ECO:0000256" key="7">
    <source>
        <dbReference type="ARBA" id="ARBA00023170"/>
    </source>
</evidence>
<accession>A0A7I4XSM0</accession>
<dbReference type="OrthoDB" id="5987936at2759"/>
<feature type="transmembrane region" description="Helical" evidence="10">
    <location>
        <begin position="247"/>
        <end position="271"/>
    </location>
</feature>
<evidence type="ECO:0000256" key="1">
    <source>
        <dbReference type="ARBA" id="ARBA00004141"/>
    </source>
</evidence>
<dbReference type="PROSITE" id="PS00237">
    <property type="entry name" value="G_PROTEIN_RECEP_F1_1"/>
    <property type="match status" value="1"/>
</dbReference>
<dbReference type="WBParaSite" id="HCON_00001090-00001">
    <property type="protein sequence ID" value="HCON_00001090-00001"/>
    <property type="gene ID" value="HCON_00001090"/>
</dbReference>
<evidence type="ECO:0000256" key="9">
    <source>
        <dbReference type="RuleBase" id="RU000688"/>
    </source>
</evidence>
<evidence type="ECO:0000256" key="5">
    <source>
        <dbReference type="ARBA" id="ARBA00023040"/>
    </source>
</evidence>
<evidence type="ECO:0000256" key="3">
    <source>
        <dbReference type="ARBA" id="ARBA00022692"/>
    </source>
</evidence>
<keyword evidence="6 10" id="KW-0472">Membrane</keyword>
<feature type="domain" description="G-protein coupled receptors family 1 profile" evidence="11">
    <location>
        <begin position="52"/>
        <end position="308"/>
    </location>
</feature>
<dbReference type="PANTHER" id="PTHR45695">
    <property type="entry name" value="LEUCOKININ RECEPTOR-RELATED"/>
    <property type="match status" value="1"/>
</dbReference>
<dbReference type="PRINTS" id="PR00237">
    <property type="entry name" value="GPCRRHODOPSN"/>
</dbReference>
<feature type="transmembrane region" description="Helical" evidence="10">
    <location>
        <begin position="204"/>
        <end position="226"/>
    </location>
</feature>
<evidence type="ECO:0000256" key="2">
    <source>
        <dbReference type="ARBA" id="ARBA00010663"/>
    </source>
</evidence>
<dbReference type="SMART" id="SM01381">
    <property type="entry name" value="7TM_GPCR_Srsx"/>
    <property type="match status" value="1"/>
</dbReference>
<evidence type="ECO:0000259" key="11">
    <source>
        <dbReference type="PROSITE" id="PS50262"/>
    </source>
</evidence>
<comment type="subcellular location">
    <subcellularLocation>
        <location evidence="1">Membrane</location>
        <topology evidence="1">Multi-pass membrane protein</topology>
    </subcellularLocation>
</comment>
<keyword evidence="7 9" id="KW-0675">Receptor</keyword>
<dbReference type="SUPFAM" id="SSF81321">
    <property type="entry name" value="Family A G protein-coupled receptor-like"/>
    <property type="match status" value="1"/>
</dbReference>
<reference evidence="13" key="1">
    <citation type="submission" date="2020-12" db="UniProtKB">
        <authorList>
            <consortium name="WormBaseParasite"/>
        </authorList>
    </citation>
    <scope>IDENTIFICATION</scope>
    <source>
        <strain evidence="13">MHco3</strain>
    </source>
</reference>
<keyword evidence="3 9" id="KW-0812">Transmembrane</keyword>
<dbReference type="PROSITE" id="PS50262">
    <property type="entry name" value="G_PROTEIN_RECEP_F1_2"/>
    <property type="match status" value="1"/>
</dbReference>
<dbReference type="InterPro" id="IPR000611">
    <property type="entry name" value="NPY_rcpt"/>
</dbReference>
<keyword evidence="12" id="KW-1185">Reference proteome</keyword>
<comment type="similarity">
    <text evidence="2 9">Belongs to the G-protein coupled receptor 1 family.</text>
</comment>
<dbReference type="PRINTS" id="PR01012">
    <property type="entry name" value="NRPEPTIDEYR"/>
</dbReference>
<organism evidence="12 13">
    <name type="scientific">Haemonchus contortus</name>
    <name type="common">Barber pole worm</name>
    <dbReference type="NCBI Taxonomy" id="6289"/>
    <lineage>
        <taxon>Eukaryota</taxon>
        <taxon>Metazoa</taxon>
        <taxon>Ecdysozoa</taxon>
        <taxon>Nematoda</taxon>
        <taxon>Chromadorea</taxon>
        <taxon>Rhabditida</taxon>
        <taxon>Rhabditina</taxon>
        <taxon>Rhabditomorpha</taxon>
        <taxon>Strongyloidea</taxon>
        <taxon>Trichostrongylidae</taxon>
        <taxon>Haemonchus</taxon>
    </lineage>
</organism>
<keyword evidence="8 9" id="KW-0807">Transducer</keyword>
<dbReference type="Proteomes" id="UP000025227">
    <property type="component" value="Unplaced"/>
</dbReference>
<dbReference type="GO" id="GO:0005886">
    <property type="term" value="C:plasma membrane"/>
    <property type="evidence" value="ECO:0007669"/>
    <property type="project" value="TreeGrafter"/>
</dbReference>
<dbReference type="InterPro" id="IPR000276">
    <property type="entry name" value="GPCR_Rhodpsn"/>
</dbReference>
<dbReference type="OMA" id="FITCERW"/>
<keyword evidence="5 9" id="KW-0297">G-protein coupled receptor</keyword>
<sequence length="362" mass="41602">MSSVEYDDYEYDDANLTDAEYEDLVRATLWPQTIEKTFVVVLMTMMVIGVIGNTLVVVVVISKKSMWSQMNIFLTNLACADLLILIFCLPPTVINDVTKTFWFSELFCKSILFFQNTSVYVSILSLMFITFERWRAITCPLKSPLQATRYIIAGTWIVAMIMSSPEPYTLHLKSAEFRRPNFSSTWGTRCIASWSSETEQQYQIVLTLCAYLSPLLFITVLCLHMSRTLNKCEMSVGKRQAANRKKAVRMLIAVVCMFALSYLPVHLHNIAATFDLLGRDSDINWIYIRKLLPRVFSYSSSCLNPVLYNFMCSRFRKEFARVVCCNVSTRGKHGSEISRKRTTSERLIHFAETSRVPRKSIL</sequence>
<evidence type="ECO:0000256" key="4">
    <source>
        <dbReference type="ARBA" id="ARBA00022989"/>
    </source>
</evidence>
<feature type="transmembrane region" description="Helical" evidence="10">
    <location>
        <begin position="143"/>
        <end position="162"/>
    </location>
</feature>
<feature type="transmembrane region" description="Helical" evidence="10">
    <location>
        <begin position="38"/>
        <end position="61"/>
    </location>
</feature>
<feature type="transmembrane region" description="Helical" evidence="10">
    <location>
        <begin position="73"/>
        <end position="93"/>
    </location>
</feature>
<dbReference type="InterPro" id="IPR017452">
    <property type="entry name" value="GPCR_Rhodpsn_7TM"/>
</dbReference>
<keyword evidence="4 10" id="KW-1133">Transmembrane helix</keyword>
<dbReference type="PANTHER" id="PTHR45695:SF15">
    <property type="entry name" value="OPSIN RH2"/>
    <property type="match status" value="1"/>
</dbReference>
<evidence type="ECO:0000256" key="10">
    <source>
        <dbReference type="SAM" id="Phobius"/>
    </source>
</evidence>
<dbReference type="AlphaFoldDB" id="A0A7I4XSM0"/>
<protein>
    <submittedName>
        <fullName evidence="13">G_PROTEIN_RECEP_F1_2 domain-containing protein</fullName>
    </submittedName>
</protein>
<dbReference type="Pfam" id="PF00001">
    <property type="entry name" value="7tm_1"/>
    <property type="match status" value="1"/>
</dbReference>
<proteinExistence type="inferred from homology"/>
<name>A0A7I4XSM0_HAECO</name>
<evidence type="ECO:0000256" key="8">
    <source>
        <dbReference type="ARBA" id="ARBA00023224"/>
    </source>
</evidence>